<keyword evidence="4" id="KW-1185">Reference proteome</keyword>
<keyword evidence="1" id="KW-0812">Transmembrane</keyword>
<reference evidence="3 4" key="1">
    <citation type="submission" date="2014-09" db="EMBL/GenBank/DDBJ databases">
        <title>Genome sequencing and annotation of Bacillus Okhensis strain Kh10-101T.</title>
        <authorList>
            <person name="Prakash J.S."/>
        </authorList>
    </citation>
    <scope>NUCLEOTIDE SEQUENCE [LARGE SCALE GENOMIC DNA]</scope>
    <source>
        <strain evidence="4">Kh10-101T</strain>
    </source>
</reference>
<dbReference type="AlphaFoldDB" id="A0A0B0IA90"/>
<feature type="transmembrane region" description="Helical" evidence="1">
    <location>
        <begin position="63"/>
        <end position="82"/>
    </location>
</feature>
<name>A0A0B0IA90_9BACI</name>
<proteinExistence type="predicted"/>
<sequence length="171" mass="19146">MFNSNRPKITLERLKKSAFERFLSIISIFLFVGSVVFLVVMWSELPGQVPAHFGITGEVTRSGSKWELVVLLFVGVGLYWLLHVFEKYPHLHNYPIEITESNAEEAYRISRSLLGYLKNLILILFAIGMINSLIIALGWGEGIGLVLLPLVFLGTGLAIIRALVKLMKVSS</sequence>
<accession>A0A0B0IA90</accession>
<protein>
    <recommendedName>
        <fullName evidence="2">DUF1648 domain-containing protein</fullName>
    </recommendedName>
</protein>
<feature type="transmembrane region" description="Helical" evidence="1">
    <location>
        <begin position="120"/>
        <end position="139"/>
    </location>
</feature>
<dbReference type="InterPro" id="IPR012867">
    <property type="entry name" value="DUF1648"/>
</dbReference>
<keyword evidence="1" id="KW-1133">Transmembrane helix</keyword>
<gene>
    <name evidence="3" type="ORF">LQ50_22585</name>
</gene>
<comment type="caution">
    <text evidence="3">The sequence shown here is derived from an EMBL/GenBank/DDBJ whole genome shotgun (WGS) entry which is preliminary data.</text>
</comment>
<feature type="transmembrane region" description="Helical" evidence="1">
    <location>
        <begin position="21"/>
        <end position="43"/>
    </location>
</feature>
<dbReference type="STRING" id="333138.LQ50_22585"/>
<feature type="transmembrane region" description="Helical" evidence="1">
    <location>
        <begin position="145"/>
        <end position="164"/>
    </location>
</feature>
<evidence type="ECO:0000313" key="4">
    <source>
        <dbReference type="Proteomes" id="UP000030832"/>
    </source>
</evidence>
<organism evidence="3 4">
    <name type="scientific">Halalkalibacter okhensis</name>
    <dbReference type="NCBI Taxonomy" id="333138"/>
    <lineage>
        <taxon>Bacteria</taxon>
        <taxon>Bacillati</taxon>
        <taxon>Bacillota</taxon>
        <taxon>Bacilli</taxon>
        <taxon>Bacillales</taxon>
        <taxon>Bacillaceae</taxon>
        <taxon>Halalkalibacter</taxon>
    </lineage>
</organism>
<dbReference type="eggNOG" id="COG4194">
    <property type="taxonomic scope" value="Bacteria"/>
</dbReference>
<evidence type="ECO:0000256" key="1">
    <source>
        <dbReference type="SAM" id="Phobius"/>
    </source>
</evidence>
<feature type="domain" description="DUF1648" evidence="2">
    <location>
        <begin position="30"/>
        <end position="72"/>
    </location>
</feature>
<keyword evidence="1" id="KW-0472">Membrane</keyword>
<dbReference type="EMBL" id="JRJU01000047">
    <property type="protein sequence ID" value="KHF38200.1"/>
    <property type="molecule type" value="Genomic_DNA"/>
</dbReference>
<dbReference type="Pfam" id="PF07853">
    <property type="entry name" value="DUF1648"/>
    <property type="match status" value="1"/>
</dbReference>
<dbReference type="Proteomes" id="UP000030832">
    <property type="component" value="Unassembled WGS sequence"/>
</dbReference>
<evidence type="ECO:0000259" key="2">
    <source>
        <dbReference type="Pfam" id="PF07853"/>
    </source>
</evidence>
<evidence type="ECO:0000313" key="3">
    <source>
        <dbReference type="EMBL" id="KHF38200.1"/>
    </source>
</evidence>